<protein>
    <submittedName>
        <fullName evidence="2">Uncharacterized protein</fullName>
    </submittedName>
</protein>
<comment type="caution">
    <text evidence="2">The sequence shown here is derived from an EMBL/GenBank/DDBJ whole genome shotgun (WGS) entry which is preliminary data.</text>
</comment>
<accession>A0ABC8T8W3</accession>
<gene>
    <name evidence="2" type="ORF">ILEXP_LOCUS34998</name>
</gene>
<reference evidence="2 3" key="1">
    <citation type="submission" date="2024-02" db="EMBL/GenBank/DDBJ databases">
        <authorList>
            <person name="Vignale AGUSTIN F."/>
            <person name="Sosa J E."/>
            <person name="Modenutti C."/>
        </authorList>
    </citation>
    <scope>NUCLEOTIDE SEQUENCE [LARGE SCALE GENOMIC DNA]</scope>
</reference>
<dbReference type="AlphaFoldDB" id="A0ABC8T8W3"/>
<organism evidence="2 3">
    <name type="scientific">Ilex paraguariensis</name>
    <name type="common">yerba mate</name>
    <dbReference type="NCBI Taxonomy" id="185542"/>
    <lineage>
        <taxon>Eukaryota</taxon>
        <taxon>Viridiplantae</taxon>
        <taxon>Streptophyta</taxon>
        <taxon>Embryophyta</taxon>
        <taxon>Tracheophyta</taxon>
        <taxon>Spermatophyta</taxon>
        <taxon>Magnoliopsida</taxon>
        <taxon>eudicotyledons</taxon>
        <taxon>Gunneridae</taxon>
        <taxon>Pentapetalae</taxon>
        <taxon>asterids</taxon>
        <taxon>campanulids</taxon>
        <taxon>Aquifoliales</taxon>
        <taxon>Aquifoliaceae</taxon>
        <taxon>Ilex</taxon>
    </lineage>
</organism>
<name>A0ABC8T8W3_9AQUA</name>
<dbReference type="Proteomes" id="UP001642360">
    <property type="component" value="Unassembled WGS sequence"/>
</dbReference>
<keyword evidence="3" id="KW-1185">Reference proteome</keyword>
<feature type="region of interest" description="Disordered" evidence="1">
    <location>
        <begin position="132"/>
        <end position="161"/>
    </location>
</feature>
<evidence type="ECO:0000313" key="2">
    <source>
        <dbReference type="EMBL" id="CAK9165830.1"/>
    </source>
</evidence>
<sequence length="161" mass="17959">MEPKDEQRNEVLDVCQVPFTDNHEYLELEPSIEQPLPSALEEKINCPLEVALSSYLVDDSIHIDKGIQNVIGQDSEVRESHKCELDVNELAKLPQEVFDENPEVQELENYRPTETGKDAALQGGLVYSQTAVDTSSPDITQVKQQPQEALEEGLVPAAMVD</sequence>
<dbReference type="EMBL" id="CAUOFW020004458">
    <property type="protein sequence ID" value="CAK9165830.1"/>
    <property type="molecule type" value="Genomic_DNA"/>
</dbReference>
<proteinExistence type="predicted"/>
<evidence type="ECO:0000256" key="1">
    <source>
        <dbReference type="SAM" id="MobiDB-lite"/>
    </source>
</evidence>
<evidence type="ECO:0000313" key="3">
    <source>
        <dbReference type="Proteomes" id="UP001642360"/>
    </source>
</evidence>
<feature type="compositionally biased region" description="Polar residues" evidence="1">
    <location>
        <begin position="132"/>
        <end position="147"/>
    </location>
</feature>